<evidence type="ECO:0000313" key="4">
    <source>
        <dbReference type="Proteomes" id="UP000284022"/>
    </source>
</evidence>
<evidence type="ECO:0000313" key="1">
    <source>
        <dbReference type="EMBL" id="BBK86374.1"/>
    </source>
</evidence>
<dbReference type="EMBL" id="QRXV01000046">
    <property type="protein sequence ID" value="RGU34372.1"/>
    <property type="molecule type" value="Genomic_DNA"/>
</dbReference>
<accession>A0A412S9L8</accession>
<gene>
    <name evidence="1" type="ORF">Bun01g_07440</name>
    <name evidence="3" type="ORF">DWW83_21285</name>
    <name evidence="2" type="ORF">DWX87_13210</name>
</gene>
<evidence type="ECO:0000313" key="3">
    <source>
        <dbReference type="EMBL" id="RGU34372.1"/>
    </source>
</evidence>
<evidence type="ECO:0000313" key="2">
    <source>
        <dbReference type="EMBL" id="RGS53845.1"/>
    </source>
</evidence>
<dbReference type="EMBL" id="AP019724">
    <property type="protein sequence ID" value="BBK86374.1"/>
    <property type="molecule type" value="Genomic_DNA"/>
</dbReference>
<dbReference type="Proteomes" id="UP000284022">
    <property type="component" value="Unassembled WGS sequence"/>
</dbReference>
<proteinExistence type="predicted"/>
<dbReference type="EMBL" id="QRVP01000012">
    <property type="protein sequence ID" value="RGS53845.1"/>
    <property type="molecule type" value="Genomic_DNA"/>
</dbReference>
<dbReference type="Proteomes" id="UP000320533">
    <property type="component" value="Chromosome"/>
</dbReference>
<name>A0A412S9L8_BACUN</name>
<sequence>MLILIVIIIGGISLYLYIKYDYSEKATIDSNNLITTAPCMITTNIAWHDSICKVVLDEIELVSVIDEEDYITKPFYENFIKLSDKDTLIMDSLSYIQLKDYVVVPEYRIDSICKREGIKGLFSAYFDDIWFTPCYNENSVLSLSEQRYVIYVLLQHGLSVRRDCESGDIYINRSATLKN</sequence>
<dbReference type="KEGG" id="bun:Bun01g_07440"/>
<reference evidence="1 6" key="2">
    <citation type="submission" date="2019-06" db="EMBL/GenBank/DDBJ databases">
        <title>Complete genome sequence of Bacteroides uniformis NBRC 113350.</title>
        <authorList>
            <person name="Miura T."/>
            <person name="Furukawa M."/>
            <person name="Shimamura M."/>
            <person name="Ohyama Y."/>
            <person name="Yamazoe A."/>
            <person name="Kawasaki H."/>
        </authorList>
    </citation>
    <scope>NUCLEOTIDE SEQUENCE [LARGE SCALE GENOMIC DNA]</scope>
    <source>
        <strain evidence="1 6">NBRC 113350</strain>
    </source>
</reference>
<reference evidence="4 5" key="1">
    <citation type="submission" date="2018-08" db="EMBL/GenBank/DDBJ databases">
        <title>A genome reference for cultivated species of the human gut microbiota.</title>
        <authorList>
            <person name="Zou Y."/>
            <person name="Xue W."/>
            <person name="Luo G."/>
        </authorList>
    </citation>
    <scope>NUCLEOTIDE SEQUENCE [LARGE SCALE GENOMIC DNA]</scope>
    <source>
        <strain evidence="3 4">AF17-20</strain>
        <strain evidence="2 5">AF21-53</strain>
    </source>
</reference>
<evidence type="ECO:0000313" key="5">
    <source>
        <dbReference type="Proteomes" id="UP000285283"/>
    </source>
</evidence>
<dbReference type="Proteomes" id="UP000285283">
    <property type="component" value="Unassembled WGS sequence"/>
</dbReference>
<evidence type="ECO:0000313" key="6">
    <source>
        <dbReference type="Proteomes" id="UP000320533"/>
    </source>
</evidence>
<protein>
    <submittedName>
        <fullName evidence="3">Uncharacterized protein</fullName>
    </submittedName>
</protein>
<dbReference type="AlphaFoldDB" id="A0A412S9L8"/>
<organism evidence="3 4">
    <name type="scientific">Bacteroides uniformis</name>
    <dbReference type="NCBI Taxonomy" id="820"/>
    <lineage>
        <taxon>Bacteria</taxon>
        <taxon>Pseudomonadati</taxon>
        <taxon>Bacteroidota</taxon>
        <taxon>Bacteroidia</taxon>
        <taxon>Bacteroidales</taxon>
        <taxon>Bacteroidaceae</taxon>
        <taxon>Bacteroides</taxon>
    </lineage>
</organism>